<dbReference type="InterPro" id="IPR000276">
    <property type="entry name" value="GPCR_Rhodpsn"/>
</dbReference>
<evidence type="ECO:0000259" key="5">
    <source>
        <dbReference type="PROSITE" id="PS50262"/>
    </source>
</evidence>
<proteinExistence type="predicted"/>
<organism evidence="6 7">
    <name type="scientific">Fasciola hepatica</name>
    <name type="common">Liver fluke</name>
    <dbReference type="NCBI Taxonomy" id="6192"/>
    <lineage>
        <taxon>Eukaryota</taxon>
        <taxon>Metazoa</taxon>
        <taxon>Spiralia</taxon>
        <taxon>Lophotrochozoa</taxon>
        <taxon>Platyhelminthes</taxon>
        <taxon>Trematoda</taxon>
        <taxon>Digenea</taxon>
        <taxon>Plagiorchiida</taxon>
        <taxon>Echinostomata</taxon>
        <taxon>Echinostomatoidea</taxon>
        <taxon>Fasciolidae</taxon>
        <taxon>Fasciola</taxon>
    </lineage>
</organism>
<dbReference type="InterPro" id="IPR017452">
    <property type="entry name" value="GPCR_Rhodpsn_7TM"/>
</dbReference>
<evidence type="ECO:0000313" key="7">
    <source>
        <dbReference type="Proteomes" id="UP000230066"/>
    </source>
</evidence>
<keyword evidence="4" id="KW-0472">Membrane</keyword>
<dbReference type="CDD" id="cd00637">
    <property type="entry name" value="7tm_classA_rhodopsin-like"/>
    <property type="match status" value="1"/>
</dbReference>
<comment type="subcellular location">
    <subcellularLocation>
        <location evidence="1">Membrane</location>
    </subcellularLocation>
</comment>
<accession>A0A2H1BYM5</accession>
<keyword evidence="7" id="KW-1185">Reference proteome</keyword>
<dbReference type="Pfam" id="PF00001">
    <property type="entry name" value="7tm_1"/>
    <property type="match status" value="1"/>
</dbReference>
<dbReference type="SUPFAM" id="SSF81321">
    <property type="entry name" value="Family A G protein-coupled receptor-like"/>
    <property type="match status" value="1"/>
</dbReference>
<dbReference type="PANTHER" id="PTHR45698:SF1">
    <property type="entry name" value="TRACE AMINE-ASSOCIATED RECEPTOR 13C-LIKE"/>
    <property type="match status" value="1"/>
</dbReference>
<dbReference type="PANTHER" id="PTHR45698">
    <property type="entry name" value="TRACE AMINE-ASSOCIATED RECEPTOR 19N-RELATED"/>
    <property type="match status" value="1"/>
</dbReference>
<dbReference type="GO" id="GO:0004930">
    <property type="term" value="F:G protein-coupled receptor activity"/>
    <property type="evidence" value="ECO:0007669"/>
    <property type="project" value="InterPro"/>
</dbReference>
<keyword evidence="3" id="KW-1133">Transmembrane helix</keyword>
<dbReference type="Proteomes" id="UP000230066">
    <property type="component" value="Unassembled WGS sequence"/>
</dbReference>
<keyword evidence="2" id="KW-0812">Transmembrane</keyword>
<dbReference type="GO" id="GO:0016020">
    <property type="term" value="C:membrane"/>
    <property type="evidence" value="ECO:0007669"/>
    <property type="project" value="UniProtKB-SubCell"/>
</dbReference>
<gene>
    <name evidence="6" type="ORF">D915_008214</name>
</gene>
<dbReference type="AlphaFoldDB" id="A0A2H1BYM5"/>
<dbReference type="PROSITE" id="PS50262">
    <property type="entry name" value="G_PROTEIN_RECEP_F1_2"/>
    <property type="match status" value="1"/>
</dbReference>
<evidence type="ECO:0000256" key="4">
    <source>
        <dbReference type="ARBA" id="ARBA00023136"/>
    </source>
</evidence>
<comment type="caution">
    <text evidence="6">The sequence shown here is derived from an EMBL/GenBank/DDBJ whole genome shotgun (WGS) entry which is preliminary data.</text>
</comment>
<dbReference type="Gene3D" id="1.20.1070.10">
    <property type="entry name" value="Rhodopsin 7-helix transmembrane proteins"/>
    <property type="match status" value="1"/>
</dbReference>
<evidence type="ECO:0000256" key="1">
    <source>
        <dbReference type="ARBA" id="ARBA00004370"/>
    </source>
</evidence>
<evidence type="ECO:0000256" key="2">
    <source>
        <dbReference type="ARBA" id="ARBA00022692"/>
    </source>
</evidence>
<name>A0A2H1BYM5_FASHE</name>
<protein>
    <submittedName>
        <fullName evidence="6">Amine GPCR</fullName>
    </submittedName>
</protein>
<reference evidence="6" key="1">
    <citation type="submission" date="2019-03" db="EMBL/GenBank/DDBJ databases">
        <title>Improved annotation for the trematode Fasciola hepatica.</title>
        <authorList>
            <person name="Choi Y.-J."/>
            <person name="Martin J."/>
            <person name="Mitreva M."/>
        </authorList>
    </citation>
    <scope>NUCLEOTIDE SEQUENCE [LARGE SCALE GENOMIC DNA]</scope>
</reference>
<feature type="domain" description="G-protein coupled receptors family 1 profile" evidence="5">
    <location>
        <begin position="22"/>
        <end position="281"/>
    </location>
</feature>
<evidence type="ECO:0000313" key="6">
    <source>
        <dbReference type="EMBL" id="THD20689.1"/>
    </source>
</evidence>
<sequence length="321" mass="36512">MSGAEIAVRTIIGIVGGLGLIMNTIVLTILSKKKLTSKVTTALMRSQCIVDGYVSMMALLYQIIGPVIITPWVELNRILCYAWFMDQLFWLGALLSVQNLVCISFDRLMAVSWPIFYRLHQLGLIIGCYIYIVIICLFLFIPNFTLRHFDSNNNSCSYAVPVKASALHEFLDIHAILWLLLAYFLPAIFIVACHVVVIRFVRQAKNSEHGDEQQRKSQKSLYKLIKITATLAASILTFHALETMRYLLASFHIVDYEPGTPEQQVDVLVIAFCCFLNPCLSLNTKVSLRRLVNKYILHKISKWKLSTAQWTQSDSKVTRSR</sequence>
<dbReference type="PRINTS" id="PR00237">
    <property type="entry name" value="GPCRRHODOPSN"/>
</dbReference>
<dbReference type="EMBL" id="JXXN02004315">
    <property type="protein sequence ID" value="THD20689.1"/>
    <property type="molecule type" value="Genomic_DNA"/>
</dbReference>
<evidence type="ECO:0000256" key="3">
    <source>
        <dbReference type="ARBA" id="ARBA00022989"/>
    </source>
</evidence>